<evidence type="ECO:0000256" key="2">
    <source>
        <dbReference type="ARBA" id="ARBA00009743"/>
    </source>
</evidence>
<comment type="similarity">
    <text evidence="2">Belongs to the glycosyl hydrolase 27 family.</text>
</comment>
<evidence type="ECO:0000256" key="6">
    <source>
        <dbReference type="SAM" id="SignalP"/>
    </source>
</evidence>
<protein>
    <recommendedName>
        <fullName evidence="3">alpha-galactosidase</fullName>
        <ecNumber evidence="3">3.2.1.22</ecNumber>
    </recommendedName>
</protein>
<evidence type="ECO:0000313" key="8">
    <source>
        <dbReference type="Proteomes" id="UP000054321"/>
    </source>
</evidence>
<feature type="signal peptide" evidence="6">
    <location>
        <begin position="1"/>
        <end position="16"/>
    </location>
</feature>
<dbReference type="SUPFAM" id="SSF51445">
    <property type="entry name" value="(Trans)glycosidases"/>
    <property type="match status" value="1"/>
</dbReference>
<keyword evidence="4 7" id="KW-0378">Hydrolase</keyword>
<dbReference type="GO" id="GO:0004557">
    <property type="term" value="F:alpha-galactosidase activity"/>
    <property type="evidence" value="ECO:0007669"/>
    <property type="project" value="UniProtKB-EC"/>
</dbReference>
<reference evidence="7 8" key="1">
    <citation type="submission" date="2014-04" db="EMBL/GenBank/DDBJ databases">
        <authorList>
            <consortium name="DOE Joint Genome Institute"/>
            <person name="Kuo A."/>
            <person name="Martino E."/>
            <person name="Perotto S."/>
            <person name="Kohler A."/>
            <person name="Nagy L.G."/>
            <person name="Floudas D."/>
            <person name="Copeland A."/>
            <person name="Barry K.W."/>
            <person name="Cichocki N."/>
            <person name="Veneault-Fourrey C."/>
            <person name="LaButti K."/>
            <person name="Lindquist E.A."/>
            <person name="Lipzen A."/>
            <person name="Lundell T."/>
            <person name="Morin E."/>
            <person name="Murat C."/>
            <person name="Sun H."/>
            <person name="Tunlid A."/>
            <person name="Henrissat B."/>
            <person name="Grigoriev I.V."/>
            <person name="Hibbett D.S."/>
            <person name="Martin F."/>
            <person name="Nordberg H.P."/>
            <person name="Cantor M.N."/>
            <person name="Hua S.X."/>
        </authorList>
    </citation>
    <scope>NUCLEOTIDE SEQUENCE [LARGE SCALE GENOMIC DNA]</scope>
    <source>
        <strain evidence="7 8">Zn</strain>
    </source>
</reference>
<dbReference type="InterPro" id="IPR002241">
    <property type="entry name" value="Glyco_hydro_27"/>
</dbReference>
<dbReference type="Proteomes" id="UP000054321">
    <property type="component" value="Unassembled WGS sequence"/>
</dbReference>
<comment type="catalytic activity">
    <reaction evidence="1">
        <text>Hydrolysis of terminal, non-reducing alpha-D-galactose residues in alpha-D-galactosides, including galactose oligosaccharides, galactomannans and galactolipids.</text>
        <dbReference type="EC" id="3.2.1.22"/>
    </reaction>
</comment>
<evidence type="ECO:0000256" key="4">
    <source>
        <dbReference type="ARBA" id="ARBA00022801"/>
    </source>
</evidence>
<dbReference type="Gene3D" id="3.20.20.70">
    <property type="entry name" value="Aldolase class I"/>
    <property type="match status" value="1"/>
</dbReference>
<evidence type="ECO:0000256" key="3">
    <source>
        <dbReference type="ARBA" id="ARBA00012755"/>
    </source>
</evidence>
<keyword evidence="8" id="KW-1185">Reference proteome</keyword>
<organism evidence="7 8">
    <name type="scientific">Oidiodendron maius (strain Zn)</name>
    <dbReference type="NCBI Taxonomy" id="913774"/>
    <lineage>
        <taxon>Eukaryota</taxon>
        <taxon>Fungi</taxon>
        <taxon>Dikarya</taxon>
        <taxon>Ascomycota</taxon>
        <taxon>Pezizomycotina</taxon>
        <taxon>Leotiomycetes</taxon>
        <taxon>Leotiomycetes incertae sedis</taxon>
        <taxon>Myxotrichaceae</taxon>
        <taxon>Oidiodendron</taxon>
    </lineage>
</organism>
<accession>A0A0C3H094</accession>
<dbReference type="STRING" id="913774.A0A0C3H094"/>
<dbReference type="PANTHER" id="PTHR11452">
    <property type="entry name" value="ALPHA-GALACTOSIDASE/ALPHA-N-ACETYLGALACTOSAMINIDASE"/>
    <property type="match status" value="1"/>
</dbReference>
<dbReference type="GO" id="GO:0005975">
    <property type="term" value="P:carbohydrate metabolic process"/>
    <property type="evidence" value="ECO:0007669"/>
    <property type="project" value="InterPro"/>
</dbReference>
<dbReference type="OrthoDB" id="5795902at2759"/>
<name>A0A0C3H094_OIDMZ</name>
<keyword evidence="5" id="KW-0326">Glycosidase</keyword>
<feature type="chain" id="PRO_5002165046" description="alpha-galactosidase" evidence="6">
    <location>
        <begin position="17"/>
        <end position="502"/>
    </location>
</feature>
<dbReference type="PANTHER" id="PTHR11452:SF33">
    <property type="entry name" value="ALPHA-GALACTOSIDASE 2"/>
    <property type="match status" value="1"/>
</dbReference>
<dbReference type="EC" id="3.2.1.22" evidence="3"/>
<keyword evidence="6" id="KW-0732">Signal</keyword>
<proteinExistence type="inferred from homology"/>
<evidence type="ECO:0000256" key="5">
    <source>
        <dbReference type="ARBA" id="ARBA00023295"/>
    </source>
</evidence>
<gene>
    <name evidence="7" type="ORF">OIDMADRAFT_58380</name>
</gene>
<evidence type="ECO:0000256" key="1">
    <source>
        <dbReference type="ARBA" id="ARBA00001255"/>
    </source>
</evidence>
<sequence>MAMAFPLLALILSAAAIPLLSITPEDSNIIKRGTLFIPFYGTSANGFTTPPRGWNSFGMQALGNGFVLNQANVQAQCNLMNVTAGYTLCSIDSGWSGNGGDPFGRLVPDTSVFPDLTGLASNLHSQGKELGVYILPGAFSADADVTVQGTNIQLGSLFDTTQPSYNLRQTFDFGKDGVQQWHNSVVNNFAAIGVDMIKMDFMTPGSPDAGETLPANNSLAAVAYHKAIQQSGRNIRLDLSWKLDRNSVADFEIWRNNADSIRTDQDINNSGTGTFTSFSTVQRAIEQYRSFINQQEEDPTRQTVPIMVHPDMDNMYTGNAASLTGLTNQQRYTVAIHWFGAGANQITASDLTKLDTLGTELLYDSETLSVAAFTANFPMQPKNPFGTAQPGSQASEQLQAWIAGPDANNENAVVVLANYGPDQGSGGFGTSLQGTQLVNISLSLLGIANGQSNGAPGWNVRRVLGGGGQGGSDHADLGVTSTFLASNLGPGESALYKLTRSD</sequence>
<dbReference type="AlphaFoldDB" id="A0A0C3H094"/>
<dbReference type="EMBL" id="KN832883">
    <property type="protein sequence ID" value="KIM96824.1"/>
    <property type="molecule type" value="Genomic_DNA"/>
</dbReference>
<dbReference type="HOGENOM" id="CLU_031988_0_0_1"/>
<dbReference type="InterPro" id="IPR013785">
    <property type="entry name" value="Aldolase_TIM"/>
</dbReference>
<dbReference type="InParanoid" id="A0A0C3H094"/>
<reference evidence="8" key="2">
    <citation type="submission" date="2015-01" db="EMBL/GenBank/DDBJ databases">
        <title>Evolutionary Origins and Diversification of the Mycorrhizal Mutualists.</title>
        <authorList>
            <consortium name="DOE Joint Genome Institute"/>
            <consortium name="Mycorrhizal Genomics Consortium"/>
            <person name="Kohler A."/>
            <person name="Kuo A."/>
            <person name="Nagy L.G."/>
            <person name="Floudas D."/>
            <person name="Copeland A."/>
            <person name="Barry K.W."/>
            <person name="Cichocki N."/>
            <person name="Veneault-Fourrey C."/>
            <person name="LaButti K."/>
            <person name="Lindquist E.A."/>
            <person name="Lipzen A."/>
            <person name="Lundell T."/>
            <person name="Morin E."/>
            <person name="Murat C."/>
            <person name="Riley R."/>
            <person name="Ohm R."/>
            <person name="Sun H."/>
            <person name="Tunlid A."/>
            <person name="Henrissat B."/>
            <person name="Grigoriev I.V."/>
            <person name="Hibbett D.S."/>
            <person name="Martin F."/>
        </authorList>
    </citation>
    <scope>NUCLEOTIDE SEQUENCE [LARGE SCALE GENOMIC DNA]</scope>
    <source>
        <strain evidence="8">Zn</strain>
    </source>
</reference>
<dbReference type="InterPro" id="IPR017853">
    <property type="entry name" value="GH"/>
</dbReference>
<evidence type="ECO:0000313" key="7">
    <source>
        <dbReference type="EMBL" id="KIM96824.1"/>
    </source>
</evidence>